<dbReference type="InterPro" id="IPR000850">
    <property type="entry name" value="Adenylat/UMP-CMP_kin"/>
</dbReference>
<dbReference type="Gene3D" id="3.40.50.300">
    <property type="entry name" value="P-loop containing nucleotide triphosphate hydrolases"/>
    <property type="match status" value="1"/>
</dbReference>
<dbReference type="GO" id="GO:0004017">
    <property type="term" value="F:AMP kinase activity"/>
    <property type="evidence" value="ECO:0007669"/>
    <property type="project" value="UniProtKB-EC"/>
</dbReference>
<dbReference type="EMBL" id="PEYD01000004">
    <property type="protein sequence ID" value="PIS39770.1"/>
    <property type="molecule type" value="Genomic_DNA"/>
</dbReference>
<reference evidence="8" key="1">
    <citation type="submission" date="2017-09" db="EMBL/GenBank/DDBJ databases">
        <title>Depth-based differentiation of microbial function through sediment-hosted aquifers and enrichment of novel symbionts in the deep terrestrial subsurface.</title>
        <authorList>
            <person name="Probst A.J."/>
            <person name="Ladd B."/>
            <person name="Jarett J.K."/>
            <person name="Geller-Mcgrath D.E."/>
            <person name="Sieber C.M.K."/>
            <person name="Emerson J.B."/>
            <person name="Anantharaman K."/>
            <person name="Thomas B.C."/>
            <person name="Malmstrom R."/>
            <person name="Stieglmeier M."/>
            <person name="Klingl A."/>
            <person name="Woyke T."/>
            <person name="Ryan C.M."/>
            <person name="Banfield J.F."/>
        </authorList>
    </citation>
    <scope>NUCLEOTIDE SEQUENCE [LARGE SCALE GENOMIC DNA]</scope>
</reference>
<evidence type="ECO:0000256" key="3">
    <source>
        <dbReference type="ARBA" id="ARBA00022741"/>
    </source>
</evidence>
<comment type="caution">
    <text evidence="7">The sequence shown here is derived from an EMBL/GenBank/DDBJ whole genome shotgun (WGS) entry which is preliminary data.</text>
</comment>
<keyword evidence="4 5" id="KW-0418">Kinase</keyword>
<keyword evidence="3 6" id="KW-0547">Nucleotide-binding</keyword>
<keyword evidence="1 5" id="KW-0808">Transferase</keyword>
<gene>
    <name evidence="7" type="ORF">COT33_00265</name>
</gene>
<comment type="similarity">
    <text evidence="5">Belongs to the adenylate kinase family.</text>
</comment>
<accession>A0A2H0YMT8</accession>
<dbReference type="GO" id="GO:0005737">
    <property type="term" value="C:cytoplasm"/>
    <property type="evidence" value="ECO:0007669"/>
    <property type="project" value="UniProtKB-SubCell"/>
</dbReference>
<evidence type="ECO:0000256" key="1">
    <source>
        <dbReference type="ARBA" id="ARBA00022679"/>
    </source>
</evidence>
<dbReference type="SUPFAM" id="SSF52540">
    <property type="entry name" value="P-loop containing nucleoside triphosphate hydrolases"/>
    <property type="match status" value="1"/>
</dbReference>
<dbReference type="PRINTS" id="PR00094">
    <property type="entry name" value="ADENYLTKNASE"/>
</dbReference>
<dbReference type="PANTHER" id="PTHR23359">
    <property type="entry name" value="NUCLEOTIDE KINASE"/>
    <property type="match status" value="1"/>
</dbReference>
<protein>
    <recommendedName>
        <fullName evidence="6">Adenylate kinase</fullName>
        <ecNumber evidence="6">2.7.4.3</ecNumber>
    </recommendedName>
</protein>
<evidence type="ECO:0000256" key="6">
    <source>
        <dbReference type="RuleBase" id="RU003331"/>
    </source>
</evidence>
<organism evidence="7 8">
    <name type="scientific">Candidatus Nealsonbacteria bacterium CG08_land_8_20_14_0_20_38_20</name>
    <dbReference type="NCBI Taxonomy" id="1974705"/>
    <lineage>
        <taxon>Bacteria</taxon>
        <taxon>Candidatus Nealsoniibacteriota</taxon>
    </lineage>
</organism>
<keyword evidence="2" id="KW-0545">Nucleotide biosynthesis</keyword>
<dbReference type="InterPro" id="IPR027417">
    <property type="entry name" value="P-loop_NTPase"/>
</dbReference>
<evidence type="ECO:0000313" key="7">
    <source>
        <dbReference type="EMBL" id="PIS39770.1"/>
    </source>
</evidence>
<sequence length="233" mass="26551">MNTKNSKVIILLGPPGAGKGTQAGLISEKLNLYYLETSKIIEANIMRAKPGDFVKIEGKKYPLLNEKILWKTGKLCTPEVVSLWVKNKTKELSREGRGVVFAGSPRTLYEGKKVIPFLKKIYGTKNIKVFLLDVSPEETISRNSQRRICELIRHPILANEETEKITKCPLDGSKLIRRKGLDEPKVIRVRLKEYKERTEPLIDYFKEQGLEVKKINGEKPVVNVYGVLLKEFQ</sequence>
<evidence type="ECO:0000256" key="5">
    <source>
        <dbReference type="RuleBase" id="RU003330"/>
    </source>
</evidence>
<comment type="subunit">
    <text evidence="6">Monomer.</text>
</comment>
<dbReference type="CDD" id="cd01428">
    <property type="entry name" value="ADK"/>
    <property type="match status" value="1"/>
</dbReference>
<keyword evidence="6" id="KW-0067">ATP-binding</keyword>
<dbReference type="Pfam" id="PF00406">
    <property type="entry name" value="ADK"/>
    <property type="match status" value="1"/>
</dbReference>
<comment type="subcellular location">
    <subcellularLocation>
        <location evidence="6">Cytoplasm</location>
    </subcellularLocation>
</comment>
<dbReference type="EC" id="2.7.4.3" evidence="6"/>
<evidence type="ECO:0000313" key="8">
    <source>
        <dbReference type="Proteomes" id="UP000230088"/>
    </source>
</evidence>
<name>A0A2H0YMT8_9BACT</name>
<evidence type="ECO:0000256" key="4">
    <source>
        <dbReference type="ARBA" id="ARBA00022777"/>
    </source>
</evidence>
<proteinExistence type="inferred from homology"/>
<comment type="catalytic activity">
    <reaction evidence="6">
        <text>AMP + ATP = 2 ADP</text>
        <dbReference type="Rhea" id="RHEA:12973"/>
        <dbReference type="ChEBI" id="CHEBI:30616"/>
        <dbReference type="ChEBI" id="CHEBI:456215"/>
        <dbReference type="ChEBI" id="CHEBI:456216"/>
        <dbReference type="EC" id="2.7.4.3"/>
    </reaction>
</comment>
<evidence type="ECO:0000256" key="2">
    <source>
        <dbReference type="ARBA" id="ARBA00022727"/>
    </source>
</evidence>
<dbReference type="GO" id="GO:0005524">
    <property type="term" value="F:ATP binding"/>
    <property type="evidence" value="ECO:0007669"/>
    <property type="project" value="UniProtKB-KW"/>
</dbReference>
<dbReference type="Proteomes" id="UP000230088">
    <property type="component" value="Unassembled WGS sequence"/>
</dbReference>
<dbReference type="AlphaFoldDB" id="A0A2H0YMT8"/>